<keyword evidence="2" id="KW-1185">Reference proteome</keyword>
<dbReference type="AlphaFoldDB" id="A0ABD0UZ44"/>
<accession>A0ABD0UZ44</accession>
<dbReference type="SUPFAM" id="SSF63501">
    <property type="entry name" value="Frizzled cysteine-rich domain"/>
    <property type="match status" value="1"/>
</dbReference>
<gene>
    <name evidence="1" type="ORF">M5K25_010028</name>
</gene>
<sequence length="75" mass="8620">MFSSPDSSTLNELNLIAFCPFLPSSCNKVLKSLITELSPPDKRFGSYHLIDCMNLISYQMYLWPHNLECDLEYAI</sequence>
<name>A0ABD0UZ44_DENTH</name>
<dbReference type="EMBL" id="JANQDX010000009">
    <property type="protein sequence ID" value="KAL0918040.1"/>
    <property type="molecule type" value="Genomic_DNA"/>
</dbReference>
<proteinExistence type="predicted"/>
<dbReference type="InterPro" id="IPR036790">
    <property type="entry name" value="Frizzled_dom_sf"/>
</dbReference>
<organism evidence="1 2">
    <name type="scientific">Dendrobium thyrsiflorum</name>
    <name type="common">Pinecone-like raceme dendrobium</name>
    <name type="synonym">Orchid</name>
    <dbReference type="NCBI Taxonomy" id="117978"/>
    <lineage>
        <taxon>Eukaryota</taxon>
        <taxon>Viridiplantae</taxon>
        <taxon>Streptophyta</taxon>
        <taxon>Embryophyta</taxon>
        <taxon>Tracheophyta</taxon>
        <taxon>Spermatophyta</taxon>
        <taxon>Magnoliopsida</taxon>
        <taxon>Liliopsida</taxon>
        <taxon>Asparagales</taxon>
        <taxon>Orchidaceae</taxon>
        <taxon>Epidendroideae</taxon>
        <taxon>Malaxideae</taxon>
        <taxon>Dendrobiinae</taxon>
        <taxon>Dendrobium</taxon>
    </lineage>
</organism>
<comment type="caution">
    <text evidence="1">The sequence shown here is derived from an EMBL/GenBank/DDBJ whole genome shotgun (WGS) entry which is preliminary data.</text>
</comment>
<dbReference type="Proteomes" id="UP001552299">
    <property type="component" value="Unassembled WGS sequence"/>
</dbReference>
<reference evidence="1 2" key="1">
    <citation type="journal article" date="2024" name="Plant Biotechnol. J.">
        <title>Dendrobium thyrsiflorum genome and its molecular insights into genes involved in important horticultural traits.</title>
        <authorList>
            <person name="Chen B."/>
            <person name="Wang J.Y."/>
            <person name="Zheng P.J."/>
            <person name="Li K.L."/>
            <person name="Liang Y.M."/>
            <person name="Chen X.F."/>
            <person name="Zhang C."/>
            <person name="Zhao X."/>
            <person name="He X."/>
            <person name="Zhang G.Q."/>
            <person name="Liu Z.J."/>
            <person name="Xu Q."/>
        </authorList>
    </citation>
    <scope>NUCLEOTIDE SEQUENCE [LARGE SCALE GENOMIC DNA]</scope>
    <source>
        <strain evidence="1">GZMU011</strain>
    </source>
</reference>
<evidence type="ECO:0000313" key="1">
    <source>
        <dbReference type="EMBL" id="KAL0918040.1"/>
    </source>
</evidence>
<protein>
    <submittedName>
        <fullName evidence="1">Uncharacterized protein</fullName>
    </submittedName>
</protein>
<evidence type="ECO:0000313" key="2">
    <source>
        <dbReference type="Proteomes" id="UP001552299"/>
    </source>
</evidence>